<keyword evidence="2" id="KW-1185">Reference proteome</keyword>
<proteinExistence type="predicted"/>
<gene>
    <name evidence="1" type="ORF">PISMIDRAFT_12189</name>
</gene>
<name>A0A0C9YXU1_9AGAM</name>
<evidence type="ECO:0000313" key="1">
    <source>
        <dbReference type="EMBL" id="KIK21561.1"/>
    </source>
</evidence>
<dbReference type="EMBL" id="KN833750">
    <property type="protein sequence ID" value="KIK21561.1"/>
    <property type="molecule type" value="Genomic_DNA"/>
</dbReference>
<dbReference type="AlphaFoldDB" id="A0A0C9YXU1"/>
<organism evidence="1 2">
    <name type="scientific">Pisolithus microcarpus 441</name>
    <dbReference type="NCBI Taxonomy" id="765257"/>
    <lineage>
        <taxon>Eukaryota</taxon>
        <taxon>Fungi</taxon>
        <taxon>Dikarya</taxon>
        <taxon>Basidiomycota</taxon>
        <taxon>Agaricomycotina</taxon>
        <taxon>Agaricomycetes</taxon>
        <taxon>Agaricomycetidae</taxon>
        <taxon>Boletales</taxon>
        <taxon>Sclerodermatineae</taxon>
        <taxon>Pisolithaceae</taxon>
        <taxon>Pisolithus</taxon>
    </lineage>
</organism>
<accession>A0A0C9YXU1</accession>
<evidence type="ECO:0000313" key="2">
    <source>
        <dbReference type="Proteomes" id="UP000054018"/>
    </source>
</evidence>
<sequence length="71" mass="8146">MFYETCKELDITVENIMVIYHRLIGAMKNLGPKERFNSWKEAVKAISAELPDPRKASFNHMAHHSNGDEQG</sequence>
<reference evidence="2" key="2">
    <citation type="submission" date="2015-01" db="EMBL/GenBank/DDBJ databases">
        <title>Evolutionary Origins and Diversification of the Mycorrhizal Mutualists.</title>
        <authorList>
            <consortium name="DOE Joint Genome Institute"/>
            <consortium name="Mycorrhizal Genomics Consortium"/>
            <person name="Kohler A."/>
            <person name="Kuo A."/>
            <person name="Nagy L.G."/>
            <person name="Floudas D."/>
            <person name="Copeland A."/>
            <person name="Barry K.W."/>
            <person name="Cichocki N."/>
            <person name="Veneault-Fourrey C."/>
            <person name="LaButti K."/>
            <person name="Lindquist E.A."/>
            <person name="Lipzen A."/>
            <person name="Lundell T."/>
            <person name="Morin E."/>
            <person name="Murat C."/>
            <person name="Riley R."/>
            <person name="Ohm R."/>
            <person name="Sun H."/>
            <person name="Tunlid A."/>
            <person name="Henrissat B."/>
            <person name="Grigoriev I.V."/>
            <person name="Hibbett D.S."/>
            <person name="Martin F."/>
        </authorList>
    </citation>
    <scope>NUCLEOTIDE SEQUENCE [LARGE SCALE GENOMIC DNA]</scope>
    <source>
        <strain evidence="2">441</strain>
    </source>
</reference>
<protein>
    <submittedName>
        <fullName evidence="1">Uncharacterized protein</fullName>
    </submittedName>
</protein>
<dbReference type="Proteomes" id="UP000054018">
    <property type="component" value="Unassembled WGS sequence"/>
</dbReference>
<reference evidence="1 2" key="1">
    <citation type="submission" date="2014-04" db="EMBL/GenBank/DDBJ databases">
        <authorList>
            <consortium name="DOE Joint Genome Institute"/>
            <person name="Kuo A."/>
            <person name="Kohler A."/>
            <person name="Costa M.D."/>
            <person name="Nagy L.G."/>
            <person name="Floudas D."/>
            <person name="Copeland A."/>
            <person name="Barry K.W."/>
            <person name="Cichocki N."/>
            <person name="Veneault-Fourrey C."/>
            <person name="LaButti K."/>
            <person name="Lindquist E.A."/>
            <person name="Lipzen A."/>
            <person name="Lundell T."/>
            <person name="Morin E."/>
            <person name="Murat C."/>
            <person name="Sun H."/>
            <person name="Tunlid A."/>
            <person name="Henrissat B."/>
            <person name="Grigoriev I.V."/>
            <person name="Hibbett D.S."/>
            <person name="Martin F."/>
            <person name="Nordberg H.P."/>
            <person name="Cantor M.N."/>
            <person name="Hua S.X."/>
        </authorList>
    </citation>
    <scope>NUCLEOTIDE SEQUENCE [LARGE SCALE GENOMIC DNA]</scope>
    <source>
        <strain evidence="1 2">441</strain>
    </source>
</reference>
<dbReference type="HOGENOM" id="CLU_2741015_0_0_1"/>